<dbReference type="AlphaFoldDB" id="A0A133PTW2"/>
<accession>A0A133PTW2</accession>
<dbReference type="STRING" id="28128.HMPREF3226_02758"/>
<feature type="signal peptide" evidence="1">
    <location>
        <begin position="1"/>
        <end position="20"/>
    </location>
</feature>
<dbReference type="PROSITE" id="PS51257">
    <property type="entry name" value="PROKAR_LIPOPROTEIN"/>
    <property type="match status" value="1"/>
</dbReference>
<keyword evidence="4" id="KW-1185">Reference proteome</keyword>
<evidence type="ECO:0000313" key="3">
    <source>
        <dbReference type="EMBL" id="KXA32517.1"/>
    </source>
</evidence>
<feature type="domain" description="DUF3943" evidence="2">
    <location>
        <begin position="99"/>
        <end position="202"/>
    </location>
</feature>
<evidence type="ECO:0000259" key="2">
    <source>
        <dbReference type="Pfam" id="PF13084"/>
    </source>
</evidence>
<gene>
    <name evidence="3" type="ORF">HMPREF3226_02758</name>
</gene>
<dbReference type="InterPro" id="IPR025079">
    <property type="entry name" value="DUF3943"/>
</dbReference>
<comment type="caution">
    <text evidence="3">The sequence shown here is derived from an EMBL/GenBank/DDBJ whole genome shotgun (WGS) entry which is preliminary data.</text>
</comment>
<keyword evidence="1" id="KW-0732">Signal</keyword>
<reference evidence="4" key="1">
    <citation type="submission" date="2016-01" db="EMBL/GenBank/DDBJ databases">
        <authorList>
            <person name="Mitreva M."/>
            <person name="Pepin K.H."/>
            <person name="Mihindukulasuriya K.A."/>
            <person name="Fulton R."/>
            <person name="Fronick C."/>
            <person name="O'Laughlin M."/>
            <person name="Miner T."/>
            <person name="Herter B."/>
            <person name="Rosa B.A."/>
            <person name="Cordes M."/>
            <person name="Tomlinson C."/>
            <person name="Wollam A."/>
            <person name="Palsikar V.B."/>
            <person name="Mardis E.R."/>
            <person name="Wilson R.K."/>
        </authorList>
    </citation>
    <scope>NUCLEOTIDE SEQUENCE [LARGE SCALE GENOMIC DNA]</scope>
    <source>
        <strain evidence="4">MJR7716</strain>
    </source>
</reference>
<dbReference type="EMBL" id="LRQG01000256">
    <property type="protein sequence ID" value="KXA32517.1"/>
    <property type="molecule type" value="Genomic_DNA"/>
</dbReference>
<evidence type="ECO:0000256" key="1">
    <source>
        <dbReference type="SAM" id="SignalP"/>
    </source>
</evidence>
<dbReference type="PATRIC" id="fig|28128.5.peg.2839"/>
<dbReference type="eggNOG" id="ENOG502ZA4E">
    <property type="taxonomic scope" value="Bacteria"/>
</dbReference>
<dbReference type="RefSeq" id="WP_060941415.1">
    <property type="nucleotide sequence ID" value="NZ_KQ957341.1"/>
</dbReference>
<feature type="chain" id="PRO_5007458325" evidence="1">
    <location>
        <begin position="21"/>
        <end position="499"/>
    </location>
</feature>
<dbReference type="Proteomes" id="UP000070533">
    <property type="component" value="Unassembled WGS sequence"/>
</dbReference>
<evidence type="ECO:0000313" key="4">
    <source>
        <dbReference type="Proteomes" id="UP000070533"/>
    </source>
</evidence>
<dbReference type="OrthoDB" id="9808630at2"/>
<proteinExistence type="predicted"/>
<protein>
    <submittedName>
        <fullName evidence="3">Outer membrane insertion signal domain protein</fullName>
    </submittedName>
</protein>
<name>A0A133PTW2_9BACT</name>
<sequence length="499" mass="56049">MTIRSLILFVLTSLAVACHSQTLRPSGVDSVATVAVDDTLTVADTVPVAHRTPRRPWLAAAEVVAANLGILAFDHYVLDAEFAKVTWRTVGRNFSPSKWYWDSDIFRTNLMLHPYHGSIYYNAARSNGLNFYESIPFAVGGSLMWEIAGEMEHPSINDFLATSVSGLAIGEVTHRLAERIYDNRSRGAERVGREIVGALLNPAGGFTRLVTGNTFRLTNGPLNDLEIKQLPLEFSVLLGGRFLGTNQGEQSHRLGGTLNFDFIYGSPVEPTNSKPYDFFRANIGFDLSGGESTVGNLNIIGQIRQWMLTETDANRLSLGIYQHFDYYATDSIHGKTPYKISEAASVGAGLAWCRQKHDVRLSEELYVNGVLLGGALSDYRENRYKREYSVGSGYSLKSITGIDIAWWLRVRLLADMKHLFSWHGYEDEDPTKEYIEYSVMGDRGSVVSLLLRPSLELLLNRHWGIETSAFFVFRDFHYKYHPDVSSTAYDYRVGVKYRF</sequence>
<dbReference type="Pfam" id="PF13084">
    <property type="entry name" value="DUF3943"/>
    <property type="match status" value="1"/>
</dbReference>
<organism evidence="3 4">
    <name type="scientific">Prevotella corporis</name>
    <dbReference type="NCBI Taxonomy" id="28128"/>
    <lineage>
        <taxon>Bacteria</taxon>
        <taxon>Pseudomonadati</taxon>
        <taxon>Bacteroidota</taxon>
        <taxon>Bacteroidia</taxon>
        <taxon>Bacteroidales</taxon>
        <taxon>Prevotellaceae</taxon>
        <taxon>Prevotella</taxon>
    </lineage>
</organism>